<reference evidence="3" key="1">
    <citation type="journal article" date="2005" name="Nature">
        <title>The map-based sequence of the rice genome.</title>
        <authorList>
            <consortium name="International rice genome sequencing project (IRGSP)"/>
            <person name="Matsumoto T."/>
            <person name="Wu J."/>
            <person name="Kanamori H."/>
            <person name="Katayose Y."/>
            <person name="Fujisawa M."/>
            <person name="Namiki N."/>
            <person name="Mizuno H."/>
            <person name="Yamamoto K."/>
            <person name="Antonio B.A."/>
            <person name="Baba T."/>
            <person name="Sakata K."/>
            <person name="Nagamura Y."/>
            <person name="Aoki H."/>
            <person name="Arikawa K."/>
            <person name="Arita K."/>
            <person name="Bito T."/>
            <person name="Chiden Y."/>
            <person name="Fujitsuka N."/>
            <person name="Fukunaka R."/>
            <person name="Hamada M."/>
            <person name="Harada C."/>
            <person name="Hayashi A."/>
            <person name="Hijishita S."/>
            <person name="Honda M."/>
            <person name="Hosokawa S."/>
            <person name="Ichikawa Y."/>
            <person name="Idonuma A."/>
            <person name="Iijima M."/>
            <person name="Ikeda M."/>
            <person name="Ikeno M."/>
            <person name="Ito K."/>
            <person name="Ito S."/>
            <person name="Ito T."/>
            <person name="Ito Y."/>
            <person name="Ito Y."/>
            <person name="Iwabuchi A."/>
            <person name="Kamiya K."/>
            <person name="Karasawa W."/>
            <person name="Kurita K."/>
            <person name="Katagiri S."/>
            <person name="Kikuta A."/>
            <person name="Kobayashi H."/>
            <person name="Kobayashi N."/>
            <person name="Machita K."/>
            <person name="Maehara T."/>
            <person name="Masukawa M."/>
            <person name="Mizubayashi T."/>
            <person name="Mukai Y."/>
            <person name="Nagasaki H."/>
            <person name="Nagata Y."/>
            <person name="Naito S."/>
            <person name="Nakashima M."/>
            <person name="Nakama Y."/>
            <person name="Nakamichi Y."/>
            <person name="Nakamura M."/>
            <person name="Meguro A."/>
            <person name="Negishi M."/>
            <person name="Ohta I."/>
            <person name="Ohta T."/>
            <person name="Okamoto M."/>
            <person name="Ono N."/>
            <person name="Saji S."/>
            <person name="Sakaguchi M."/>
            <person name="Sakai K."/>
            <person name="Shibata M."/>
            <person name="Shimokawa T."/>
            <person name="Song J."/>
            <person name="Takazaki Y."/>
            <person name="Terasawa K."/>
            <person name="Tsugane M."/>
            <person name="Tsuji K."/>
            <person name="Ueda S."/>
            <person name="Waki K."/>
            <person name="Yamagata H."/>
            <person name="Yamamoto M."/>
            <person name="Yamamoto S."/>
            <person name="Yamane H."/>
            <person name="Yoshiki S."/>
            <person name="Yoshihara R."/>
            <person name="Yukawa K."/>
            <person name="Zhong H."/>
            <person name="Yano M."/>
            <person name="Yuan Q."/>
            <person name="Ouyang S."/>
            <person name="Liu J."/>
            <person name="Jones K.M."/>
            <person name="Gansberger K."/>
            <person name="Moffat K."/>
            <person name="Hill J."/>
            <person name="Bera J."/>
            <person name="Fadrosh D."/>
            <person name="Jin S."/>
            <person name="Johri S."/>
            <person name="Kim M."/>
            <person name="Overton L."/>
            <person name="Reardon M."/>
            <person name="Tsitrin T."/>
            <person name="Vuong H."/>
            <person name="Weaver B."/>
            <person name="Ciecko A."/>
            <person name="Tallon L."/>
            <person name="Jackson J."/>
            <person name="Pai G."/>
            <person name="Aken S.V."/>
            <person name="Utterback T."/>
            <person name="Reidmuller S."/>
            <person name="Feldblyum T."/>
            <person name="Hsiao J."/>
            <person name="Zismann V."/>
            <person name="Iobst S."/>
            <person name="de Vazeille A.R."/>
            <person name="Buell C.R."/>
            <person name="Ying K."/>
            <person name="Li Y."/>
            <person name="Lu T."/>
            <person name="Huang Y."/>
            <person name="Zhao Q."/>
            <person name="Feng Q."/>
            <person name="Zhang L."/>
            <person name="Zhu J."/>
            <person name="Weng Q."/>
            <person name="Mu J."/>
            <person name="Lu Y."/>
            <person name="Fan D."/>
            <person name="Liu Y."/>
            <person name="Guan J."/>
            <person name="Zhang Y."/>
            <person name="Yu S."/>
            <person name="Liu X."/>
            <person name="Zhang Y."/>
            <person name="Hong G."/>
            <person name="Han B."/>
            <person name="Choisne N."/>
            <person name="Demange N."/>
            <person name="Orjeda G."/>
            <person name="Samain S."/>
            <person name="Cattolico L."/>
            <person name="Pelletier E."/>
            <person name="Couloux A."/>
            <person name="Segurens B."/>
            <person name="Wincker P."/>
            <person name="D'Hont A."/>
            <person name="Scarpelli C."/>
            <person name="Weissenbach J."/>
            <person name="Salanoubat M."/>
            <person name="Quetier F."/>
            <person name="Yu Y."/>
            <person name="Kim H.R."/>
            <person name="Rambo T."/>
            <person name="Currie J."/>
            <person name="Collura K."/>
            <person name="Luo M."/>
            <person name="Yang T."/>
            <person name="Ammiraju J.S.S."/>
            <person name="Engler F."/>
            <person name="Soderlund C."/>
            <person name="Wing R.A."/>
            <person name="Palmer L.E."/>
            <person name="de la Bastide M."/>
            <person name="Spiegel L."/>
            <person name="Nascimento L."/>
            <person name="Zutavern T."/>
            <person name="O'Shaughnessy A."/>
            <person name="Dike S."/>
            <person name="Dedhia N."/>
            <person name="Preston R."/>
            <person name="Balija V."/>
            <person name="McCombie W.R."/>
            <person name="Chow T."/>
            <person name="Chen H."/>
            <person name="Chung M."/>
            <person name="Chen C."/>
            <person name="Shaw J."/>
            <person name="Wu H."/>
            <person name="Hsiao K."/>
            <person name="Chao Y."/>
            <person name="Chu M."/>
            <person name="Cheng C."/>
            <person name="Hour A."/>
            <person name="Lee P."/>
            <person name="Lin S."/>
            <person name="Lin Y."/>
            <person name="Liou J."/>
            <person name="Liu S."/>
            <person name="Hsing Y."/>
            <person name="Raghuvanshi S."/>
            <person name="Mohanty A."/>
            <person name="Bharti A.K."/>
            <person name="Gaur A."/>
            <person name="Gupta V."/>
            <person name="Kumar D."/>
            <person name="Ravi V."/>
            <person name="Vij S."/>
            <person name="Kapur A."/>
            <person name="Khurana P."/>
            <person name="Khurana P."/>
            <person name="Khurana J.P."/>
            <person name="Tyagi A.K."/>
            <person name="Gaikwad K."/>
            <person name="Singh A."/>
            <person name="Dalal V."/>
            <person name="Srivastava S."/>
            <person name="Dixit A."/>
            <person name="Pal A.K."/>
            <person name="Ghazi I.A."/>
            <person name="Yadav M."/>
            <person name="Pandit A."/>
            <person name="Bhargava A."/>
            <person name="Sureshbabu K."/>
            <person name="Batra K."/>
            <person name="Sharma T.R."/>
            <person name="Mohapatra T."/>
            <person name="Singh N.K."/>
            <person name="Messing J."/>
            <person name="Nelson A.B."/>
            <person name="Fuks G."/>
            <person name="Kavchok S."/>
            <person name="Keizer G."/>
            <person name="Linton E."/>
            <person name="Llaca V."/>
            <person name="Song R."/>
            <person name="Tanyolac B."/>
            <person name="Young S."/>
            <person name="Ho-Il K."/>
            <person name="Hahn J.H."/>
            <person name="Sangsakoo G."/>
            <person name="Vanavichit A."/>
            <person name="de Mattos Luiz.A.T."/>
            <person name="Zimmer P.D."/>
            <person name="Malone G."/>
            <person name="Dellagostin O."/>
            <person name="de Oliveira A.C."/>
            <person name="Bevan M."/>
            <person name="Bancroft I."/>
            <person name="Minx P."/>
            <person name="Cordum H."/>
            <person name="Wilson R."/>
            <person name="Cheng Z."/>
            <person name="Jin W."/>
            <person name="Jiang J."/>
            <person name="Leong S.A."/>
            <person name="Iwama H."/>
            <person name="Gojobori T."/>
            <person name="Itoh T."/>
            <person name="Niimura Y."/>
            <person name="Fujii Y."/>
            <person name="Habara T."/>
            <person name="Sakai H."/>
            <person name="Sato Y."/>
            <person name="Wilson G."/>
            <person name="Kumar K."/>
            <person name="McCouch S."/>
            <person name="Juretic N."/>
            <person name="Hoen D."/>
            <person name="Wright S."/>
            <person name="Bruskiewich R."/>
            <person name="Bureau T."/>
            <person name="Miyao A."/>
            <person name="Hirochika H."/>
            <person name="Nishikawa T."/>
            <person name="Kadowaki K."/>
            <person name="Sugiura M."/>
            <person name="Burr B."/>
            <person name="Sasaki T."/>
        </authorList>
    </citation>
    <scope>NUCLEOTIDE SEQUENCE [LARGE SCALE GENOMIC DNA]</scope>
    <source>
        <strain evidence="3">cv. Nipponbare</strain>
    </source>
</reference>
<feature type="non-terminal residue" evidence="2">
    <location>
        <position position="1"/>
    </location>
</feature>
<name>A0A0P0W705_ORYSJ</name>
<dbReference type="EMBL" id="AP014960">
    <property type="protein sequence ID" value="BAS87973.1"/>
    <property type="molecule type" value="Genomic_DNA"/>
</dbReference>
<reference evidence="2 3" key="3">
    <citation type="journal article" date="2013" name="Rice">
        <title>Improvement of the Oryza sativa Nipponbare reference genome using next generation sequence and optical map data.</title>
        <authorList>
            <person name="Kawahara Y."/>
            <person name="de la Bastide M."/>
            <person name="Hamilton J.P."/>
            <person name="Kanamori H."/>
            <person name="McCombie W.R."/>
            <person name="Ouyang S."/>
            <person name="Schwartz D.C."/>
            <person name="Tanaka T."/>
            <person name="Wu J."/>
            <person name="Zhou S."/>
            <person name="Childs K.L."/>
            <person name="Davidson R.M."/>
            <person name="Lin H."/>
            <person name="Quesada-Ocampo L."/>
            <person name="Vaillancourt B."/>
            <person name="Sakai H."/>
            <person name="Lee S.S."/>
            <person name="Kim J."/>
            <person name="Numa H."/>
            <person name="Itoh T."/>
            <person name="Buell C.R."/>
            <person name="Matsumoto T."/>
        </authorList>
    </citation>
    <scope>NUCLEOTIDE SEQUENCE [LARGE SCALE GENOMIC DNA]</scope>
    <source>
        <strain evidence="3">cv. Nipponbare</strain>
    </source>
</reference>
<dbReference type="PaxDb" id="39947-A0A0P0W705"/>
<protein>
    <submittedName>
        <fullName evidence="2">Os04g0182850 protein</fullName>
    </submittedName>
</protein>
<feature type="region of interest" description="Disordered" evidence="1">
    <location>
        <begin position="141"/>
        <end position="194"/>
    </location>
</feature>
<evidence type="ECO:0000313" key="2">
    <source>
        <dbReference type="EMBL" id="BAS87973.1"/>
    </source>
</evidence>
<feature type="compositionally biased region" description="Basic and acidic residues" evidence="1">
    <location>
        <begin position="69"/>
        <end position="94"/>
    </location>
</feature>
<reference evidence="2 3" key="2">
    <citation type="journal article" date="2013" name="Plant Cell Physiol.">
        <title>Rice Annotation Project Database (RAP-DB): an integrative and interactive database for rice genomics.</title>
        <authorList>
            <person name="Sakai H."/>
            <person name="Lee S.S."/>
            <person name="Tanaka T."/>
            <person name="Numa H."/>
            <person name="Kim J."/>
            <person name="Kawahara Y."/>
            <person name="Wakimoto H."/>
            <person name="Yang C.C."/>
            <person name="Iwamoto M."/>
            <person name="Abe T."/>
            <person name="Yamada Y."/>
            <person name="Muto A."/>
            <person name="Inokuchi H."/>
            <person name="Ikemura T."/>
            <person name="Matsumoto T."/>
            <person name="Sasaki T."/>
            <person name="Itoh T."/>
        </authorList>
    </citation>
    <scope>NUCLEOTIDE SEQUENCE [LARGE SCALE GENOMIC DNA]</scope>
    <source>
        <strain evidence="3">cv. Nipponbare</strain>
    </source>
</reference>
<gene>
    <name evidence="2" type="ordered locus">Os04g0182850</name>
    <name evidence="2" type="ORF">OSNPB_040182850</name>
</gene>
<dbReference type="Proteomes" id="UP000059680">
    <property type="component" value="Chromosome 4"/>
</dbReference>
<proteinExistence type="predicted"/>
<feature type="compositionally biased region" description="Low complexity" evidence="1">
    <location>
        <begin position="54"/>
        <end position="68"/>
    </location>
</feature>
<dbReference type="AlphaFoldDB" id="A0A0P0W705"/>
<sequence>MFAAAAIAGPVLDPHGSAESTYGFCGRHTCARTHTNTAEVGPLGEVGLAEHDGAGAPQPGHHAGVAPGDRAEQRQRPGRRVEPVARRDDVLEEDGHAVERAATVAGGALGVGARRLGERVGVDLDDGVEERVEAGDAVEVEADERRGGEAAVAEAELDGVDGGLMELEAERAAAGERDSCDDDDDERGLPSHGV</sequence>
<accession>A0A0P0W705</accession>
<feature type="region of interest" description="Disordered" evidence="1">
    <location>
        <begin position="47"/>
        <end position="94"/>
    </location>
</feature>
<organism evidence="2 3">
    <name type="scientific">Oryza sativa subsp. japonica</name>
    <name type="common">Rice</name>
    <dbReference type="NCBI Taxonomy" id="39947"/>
    <lineage>
        <taxon>Eukaryota</taxon>
        <taxon>Viridiplantae</taxon>
        <taxon>Streptophyta</taxon>
        <taxon>Embryophyta</taxon>
        <taxon>Tracheophyta</taxon>
        <taxon>Spermatophyta</taxon>
        <taxon>Magnoliopsida</taxon>
        <taxon>Liliopsida</taxon>
        <taxon>Poales</taxon>
        <taxon>Poaceae</taxon>
        <taxon>BOP clade</taxon>
        <taxon>Oryzoideae</taxon>
        <taxon>Oryzeae</taxon>
        <taxon>Oryzinae</taxon>
        <taxon>Oryza</taxon>
        <taxon>Oryza sativa</taxon>
    </lineage>
</organism>
<keyword evidence="3" id="KW-1185">Reference proteome</keyword>
<dbReference type="FunCoup" id="A0A0P0W705">
    <property type="interactions" value="2"/>
</dbReference>
<feature type="compositionally biased region" description="Basic and acidic residues" evidence="1">
    <location>
        <begin position="168"/>
        <end position="178"/>
    </location>
</feature>
<dbReference type="eggNOG" id="ENOG502R6N2">
    <property type="taxonomic scope" value="Eukaryota"/>
</dbReference>
<evidence type="ECO:0000313" key="3">
    <source>
        <dbReference type="Proteomes" id="UP000059680"/>
    </source>
</evidence>
<dbReference type="InParanoid" id="A0A0P0W705"/>
<evidence type="ECO:0000256" key="1">
    <source>
        <dbReference type="SAM" id="MobiDB-lite"/>
    </source>
</evidence>
<dbReference type="Gramene" id="Os04t0182850-00">
    <property type="protein sequence ID" value="Os04t0182850-00"/>
    <property type="gene ID" value="Os04g0182850"/>
</dbReference>